<sequence>MEVYRRCGWSESDIDAAFLRHPKCLKFSDKEIMGNMEFLVNEFGYKPADIAKCPVLIKLSLEKRIKPRCLVARILNEKGLLKKTTSGMNALLKMSEDKFLKRYIVKFDKDIPELLDIYLSRKAKLSPDP</sequence>
<organism evidence="4 5">
    <name type="scientific">Castilleja foliolosa</name>
    <dbReference type="NCBI Taxonomy" id="1961234"/>
    <lineage>
        <taxon>Eukaryota</taxon>
        <taxon>Viridiplantae</taxon>
        <taxon>Streptophyta</taxon>
        <taxon>Embryophyta</taxon>
        <taxon>Tracheophyta</taxon>
        <taxon>Spermatophyta</taxon>
        <taxon>Magnoliopsida</taxon>
        <taxon>eudicotyledons</taxon>
        <taxon>Gunneridae</taxon>
        <taxon>Pentapetalae</taxon>
        <taxon>asterids</taxon>
        <taxon>lamiids</taxon>
        <taxon>Lamiales</taxon>
        <taxon>Orobanchaceae</taxon>
        <taxon>Pedicularideae</taxon>
        <taxon>Castillejinae</taxon>
        <taxon>Castilleja</taxon>
    </lineage>
</organism>
<evidence type="ECO:0000256" key="1">
    <source>
        <dbReference type="ARBA" id="ARBA00007692"/>
    </source>
</evidence>
<dbReference type="GO" id="GO:0006353">
    <property type="term" value="P:DNA-templated transcription termination"/>
    <property type="evidence" value="ECO:0007669"/>
    <property type="project" value="UniProtKB-KW"/>
</dbReference>
<keyword evidence="2" id="KW-0806">Transcription termination</keyword>
<keyword evidence="2" id="KW-0805">Transcription regulation</keyword>
<reference evidence="5" key="1">
    <citation type="journal article" date="2024" name="IScience">
        <title>Strigolactones Initiate the Formation of Haustorium-like Structures in Castilleja.</title>
        <authorList>
            <person name="Buerger M."/>
            <person name="Peterson D."/>
            <person name="Chory J."/>
        </authorList>
    </citation>
    <scope>NUCLEOTIDE SEQUENCE [LARGE SCALE GENOMIC DNA]</scope>
</reference>
<dbReference type="AlphaFoldDB" id="A0ABD3E0E9"/>
<gene>
    <name evidence="4" type="ORF">CASFOL_008951</name>
</gene>
<dbReference type="Pfam" id="PF02536">
    <property type="entry name" value="mTERF"/>
    <property type="match status" value="1"/>
</dbReference>
<dbReference type="PANTHER" id="PTHR13068:SF166">
    <property type="entry name" value="TRANSCRIPTION TERMINATION FACTOR MTERF15, MITOCHONDRIAL-LIKE"/>
    <property type="match status" value="1"/>
</dbReference>
<accession>A0ABD3E0E9</accession>
<keyword evidence="2" id="KW-0804">Transcription</keyword>
<name>A0ABD3E0E9_9LAMI</name>
<proteinExistence type="inferred from homology"/>
<dbReference type="SMART" id="SM00733">
    <property type="entry name" value="Mterf"/>
    <property type="match status" value="2"/>
</dbReference>
<evidence type="ECO:0000256" key="3">
    <source>
        <dbReference type="ARBA" id="ARBA00022946"/>
    </source>
</evidence>
<dbReference type="EMBL" id="JAVIJP010000009">
    <property type="protein sequence ID" value="KAL3647983.1"/>
    <property type="molecule type" value="Genomic_DNA"/>
</dbReference>
<protein>
    <submittedName>
        <fullName evidence="4">Uncharacterized protein</fullName>
    </submittedName>
</protein>
<comment type="caution">
    <text evidence="4">The sequence shown here is derived from an EMBL/GenBank/DDBJ whole genome shotgun (WGS) entry which is preliminary data.</text>
</comment>
<keyword evidence="5" id="KW-1185">Reference proteome</keyword>
<evidence type="ECO:0000313" key="4">
    <source>
        <dbReference type="EMBL" id="KAL3647983.1"/>
    </source>
</evidence>
<evidence type="ECO:0000256" key="2">
    <source>
        <dbReference type="ARBA" id="ARBA00022472"/>
    </source>
</evidence>
<evidence type="ECO:0000313" key="5">
    <source>
        <dbReference type="Proteomes" id="UP001632038"/>
    </source>
</evidence>
<comment type="similarity">
    <text evidence="1">Belongs to the mTERF family.</text>
</comment>
<dbReference type="Gene3D" id="1.25.70.10">
    <property type="entry name" value="Transcription termination factor 3, mitochondrial"/>
    <property type="match status" value="1"/>
</dbReference>
<dbReference type="InterPro" id="IPR038538">
    <property type="entry name" value="MTERF_sf"/>
</dbReference>
<dbReference type="PANTHER" id="PTHR13068">
    <property type="entry name" value="CGI-12 PROTEIN-RELATED"/>
    <property type="match status" value="1"/>
</dbReference>
<keyword evidence="3" id="KW-0809">Transit peptide</keyword>
<dbReference type="InterPro" id="IPR003690">
    <property type="entry name" value="MTERF"/>
</dbReference>
<dbReference type="Proteomes" id="UP001632038">
    <property type="component" value="Unassembled WGS sequence"/>
</dbReference>